<name>A0A2K1JYM5_PHYPA</name>
<sequence>MIVACDSNSHEDLHELPLRFEFLVLSGLFSLTGFFEEANNYWDYRHGPVKRICPGILCMNFISFQRSALQCCNAYMFGVLGAAKRLGSDRSLRMLQEASILSLTKFNTVPGIPLVTLWRLRQDCLKFFSRSTLTFI</sequence>
<organism evidence="1">
    <name type="scientific">Physcomitrium patens</name>
    <name type="common">Spreading-leaved earth moss</name>
    <name type="synonym">Physcomitrella patens</name>
    <dbReference type="NCBI Taxonomy" id="3218"/>
    <lineage>
        <taxon>Eukaryota</taxon>
        <taxon>Viridiplantae</taxon>
        <taxon>Streptophyta</taxon>
        <taxon>Embryophyta</taxon>
        <taxon>Bryophyta</taxon>
        <taxon>Bryophytina</taxon>
        <taxon>Bryopsida</taxon>
        <taxon>Funariidae</taxon>
        <taxon>Funariales</taxon>
        <taxon>Funariaceae</taxon>
        <taxon>Physcomitrium</taxon>
    </lineage>
</organism>
<dbReference type="PaxDb" id="3218-PP1S362_1V6.1"/>
<reference evidence="1 3" key="1">
    <citation type="journal article" date="2008" name="Science">
        <title>The Physcomitrella genome reveals evolutionary insights into the conquest of land by plants.</title>
        <authorList>
            <person name="Rensing S."/>
            <person name="Lang D."/>
            <person name="Zimmer A."/>
            <person name="Terry A."/>
            <person name="Salamov A."/>
            <person name="Shapiro H."/>
            <person name="Nishiyama T."/>
            <person name="Perroud P.-F."/>
            <person name="Lindquist E."/>
            <person name="Kamisugi Y."/>
            <person name="Tanahashi T."/>
            <person name="Sakakibara K."/>
            <person name="Fujita T."/>
            <person name="Oishi K."/>
            <person name="Shin-I T."/>
            <person name="Kuroki Y."/>
            <person name="Toyoda A."/>
            <person name="Suzuki Y."/>
            <person name="Hashimoto A."/>
            <person name="Yamaguchi K."/>
            <person name="Sugano A."/>
            <person name="Kohara Y."/>
            <person name="Fujiyama A."/>
            <person name="Anterola A."/>
            <person name="Aoki S."/>
            <person name="Ashton N."/>
            <person name="Barbazuk W.B."/>
            <person name="Barker E."/>
            <person name="Bennetzen J."/>
            <person name="Bezanilla M."/>
            <person name="Blankenship R."/>
            <person name="Cho S.H."/>
            <person name="Dutcher S."/>
            <person name="Estelle M."/>
            <person name="Fawcett J.A."/>
            <person name="Gundlach H."/>
            <person name="Hanada K."/>
            <person name="Heyl A."/>
            <person name="Hicks K.A."/>
            <person name="Hugh J."/>
            <person name="Lohr M."/>
            <person name="Mayer K."/>
            <person name="Melkozernov A."/>
            <person name="Murata T."/>
            <person name="Nelson D."/>
            <person name="Pils B."/>
            <person name="Prigge M."/>
            <person name="Reiss B."/>
            <person name="Renner T."/>
            <person name="Rombauts S."/>
            <person name="Rushton P."/>
            <person name="Sanderfoot A."/>
            <person name="Schween G."/>
            <person name="Shiu S.-H."/>
            <person name="Stueber K."/>
            <person name="Theodoulou F.L."/>
            <person name="Tu H."/>
            <person name="Van de Peer Y."/>
            <person name="Verrier P.J."/>
            <person name="Waters E."/>
            <person name="Wood A."/>
            <person name="Yang L."/>
            <person name="Cove D."/>
            <person name="Cuming A."/>
            <person name="Hasebe M."/>
            <person name="Lucas S."/>
            <person name="Mishler D.B."/>
            <person name="Reski R."/>
            <person name="Grigoriev I."/>
            <person name="Quatrano R.S."/>
            <person name="Boore J.L."/>
        </authorList>
    </citation>
    <scope>NUCLEOTIDE SEQUENCE [LARGE SCALE GENOMIC DNA]</scope>
    <source>
        <strain evidence="2 3">cv. Gransden 2004</strain>
    </source>
</reference>
<protein>
    <submittedName>
        <fullName evidence="1 2">Uncharacterized protein</fullName>
    </submittedName>
</protein>
<proteinExistence type="predicted"/>
<dbReference type="Proteomes" id="UP000006727">
    <property type="component" value="Chromosome 10"/>
</dbReference>
<reference evidence="1 3" key="2">
    <citation type="journal article" date="2018" name="Plant J.">
        <title>The Physcomitrella patens chromosome-scale assembly reveals moss genome structure and evolution.</title>
        <authorList>
            <person name="Lang D."/>
            <person name="Ullrich K.K."/>
            <person name="Murat F."/>
            <person name="Fuchs J."/>
            <person name="Jenkins J."/>
            <person name="Haas F.B."/>
            <person name="Piednoel M."/>
            <person name="Gundlach H."/>
            <person name="Van Bel M."/>
            <person name="Meyberg R."/>
            <person name="Vives C."/>
            <person name="Morata J."/>
            <person name="Symeonidi A."/>
            <person name="Hiss M."/>
            <person name="Muchero W."/>
            <person name="Kamisugi Y."/>
            <person name="Saleh O."/>
            <person name="Blanc G."/>
            <person name="Decker E.L."/>
            <person name="van Gessel N."/>
            <person name="Grimwood J."/>
            <person name="Hayes R.D."/>
            <person name="Graham S.W."/>
            <person name="Gunter L.E."/>
            <person name="McDaniel S.F."/>
            <person name="Hoernstein S.N.W."/>
            <person name="Larsson A."/>
            <person name="Li F.W."/>
            <person name="Perroud P.F."/>
            <person name="Phillips J."/>
            <person name="Ranjan P."/>
            <person name="Rokshar D.S."/>
            <person name="Rothfels C.J."/>
            <person name="Schneider L."/>
            <person name="Shu S."/>
            <person name="Stevenson D.W."/>
            <person name="Thummler F."/>
            <person name="Tillich M."/>
            <person name="Villarreal Aguilar J.C."/>
            <person name="Widiez T."/>
            <person name="Wong G.K."/>
            <person name="Wymore A."/>
            <person name="Zhang Y."/>
            <person name="Zimmer A.D."/>
            <person name="Quatrano R.S."/>
            <person name="Mayer K.F.X."/>
            <person name="Goodstein D."/>
            <person name="Casacuberta J.M."/>
            <person name="Vandepoele K."/>
            <person name="Reski R."/>
            <person name="Cuming A.C."/>
            <person name="Tuskan G.A."/>
            <person name="Maumus F."/>
            <person name="Salse J."/>
            <person name="Schmutz J."/>
            <person name="Rensing S.A."/>
        </authorList>
    </citation>
    <scope>NUCLEOTIDE SEQUENCE [LARGE SCALE GENOMIC DNA]</scope>
    <source>
        <strain evidence="2 3">cv. Gransden 2004</strain>
    </source>
</reference>
<dbReference type="InParanoid" id="A0A2K1JYM5"/>
<reference evidence="2" key="3">
    <citation type="submission" date="2020-12" db="UniProtKB">
        <authorList>
            <consortium name="EnsemblPlants"/>
        </authorList>
    </citation>
    <scope>IDENTIFICATION</scope>
</reference>
<dbReference type="EnsemblPlants" id="Pp3c10_11510V3.1">
    <property type="protein sequence ID" value="Pp3c10_11510V3.1"/>
    <property type="gene ID" value="Pp3c10_11510"/>
</dbReference>
<dbReference type="Gramene" id="Pp3c10_11510V3.1">
    <property type="protein sequence ID" value="Pp3c10_11510V3.1"/>
    <property type="gene ID" value="Pp3c10_11510"/>
</dbReference>
<evidence type="ECO:0000313" key="2">
    <source>
        <dbReference type="EnsemblPlants" id="Pp3c10_11510V3.1"/>
    </source>
</evidence>
<dbReference type="AlphaFoldDB" id="A0A2K1JYM5"/>
<keyword evidence="3" id="KW-1185">Reference proteome</keyword>
<evidence type="ECO:0000313" key="3">
    <source>
        <dbReference type="Proteomes" id="UP000006727"/>
    </source>
</evidence>
<evidence type="ECO:0000313" key="1">
    <source>
        <dbReference type="EMBL" id="PNR46623.1"/>
    </source>
</evidence>
<dbReference type="EMBL" id="ABEU02000010">
    <property type="protein sequence ID" value="PNR46623.1"/>
    <property type="molecule type" value="Genomic_DNA"/>
</dbReference>
<gene>
    <name evidence="1" type="ORF">PHYPA_013742</name>
</gene>
<accession>A0A2K1JYM5</accession>